<organism evidence="6 7">
    <name type="scientific">Kribbella antiqua</name>
    <dbReference type="NCBI Taxonomy" id="2512217"/>
    <lineage>
        <taxon>Bacteria</taxon>
        <taxon>Bacillati</taxon>
        <taxon>Actinomycetota</taxon>
        <taxon>Actinomycetes</taxon>
        <taxon>Propionibacteriales</taxon>
        <taxon>Kribbellaceae</taxon>
        <taxon>Kribbella</taxon>
    </lineage>
</organism>
<keyword evidence="1" id="KW-0805">Transcription regulation</keyword>
<comment type="caution">
    <text evidence="6">The sequence shown here is derived from an EMBL/GenBank/DDBJ whole genome shotgun (WGS) entry which is preliminary data.</text>
</comment>
<gene>
    <name evidence="6" type="ORF">EV646_110340</name>
</gene>
<dbReference type="InterPro" id="IPR009057">
    <property type="entry name" value="Homeodomain-like_sf"/>
</dbReference>
<dbReference type="SUPFAM" id="SSF48498">
    <property type="entry name" value="Tetracyclin repressor-like, C-terminal domain"/>
    <property type="match status" value="1"/>
</dbReference>
<dbReference type="AlphaFoldDB" id="A0A4R2IPI4"/>
<keyword evidence="2 4" id="KW-0238">DNA-binding</keyword>
<dbReference type="PANTHER" id="PTHR30055">
    <property type="entry name" value="HTH-TYPE TRANSCRIPTIONAL REGULATOR RUTR"/>
    <property type="match status" value="1"/>
</dbReference>
<dbReference type="Proteomes" id="UP000295573">
    <property type="component" value="Unassembled WGS sequence"/>
</dbReference>
<dbReference type="InterPro" id="IPR036271">
    <property type="entry name" value="Tet_transcr_reg_TetR-rel_C_sf"/>
</dbReference>
<proteinExistence type="predicted"/>
<dbReference type="RefSeq" id="WP_199237236.1">
    <property type="nucleotide sequence ID" value="NZ_SLWR01000010.1"/>
</dbReference>
<dbReference type="InterPro" id="IPR050109">
    <property type="entry name" value="HTH-type_TetR-like_transc_reg"/>
</dbReference>
<dbReference type="Gene3D" id="1.10.357.10">
    <property type="entry name" value="Tetracycline Repressor, domain 2"/>
    <property type="match status" value="1"/>
</dbReference>
<name>A0A4R2IPI4_9ACTN</name>
<dbReference type="PROSITE" id="PS01081">
    <property type="entry name" value="HTH_TETR_1"/>
    <property type="match status" value="1"/>
</dbReference>
<keyword evidence="3" id="KW-0804">Transcription</keyword>
<reference evidence="6 7" key="1">
    <citation type="journal article" date="2015" name="Stand. Genomic Sci.">
        <title>Genomic Encyclopedia of Bacterial and Archaeal Type Strains, Phase III: the genomes of soil and plant-associated and newly described type strains.</title>
        <authorList>
            <person name="Whitman W.B."/>
            <person name="Woyke T."/>
            <person name="Klenk H.P."/>
            <person name="Zhou Y."/>
            <person name="Lilburn T.G."/>
            <person name="Beck B.J."/>
            <person name="De Vos P."/>
            <person name="Vandamme P."/>
            <person name="Eisen J.A."/>
            <person name="Garrity G."/>
            <person name="Hugenholtz P."/>
            <person name="Kyrpides N.C."/>
        </authorList>
    </citation>
    <scope>NUCLEOTIDE SEQUENCE [LARGE SCALE GENOMIC DNA]</scope>
    <source>
        <strain evidence="6 7">VKM Ac-2541</strain>
    </source>
</reference>
<dbReference type="SUPFAM" id="SSF46689">
    <property type="entry name" value="Homeodomain-like"/>
    <property type="match status" value="1"/>
</dbReference>
<evidence type="ECO:0000256" key="4">
    <source>
        <dbReference type="PROSITE-ProRule" id="PRU00335"/>
    </source>
</evidence>
<sequence length="173" mass="18711">MSPELRADAQRNRAAILAAASETFAEHGPKATTEQVAIRAGVAVGTVFRHFPTKQALLVAIMKESLHRLIAKAAESTLFDFMTEIVDEAVRTQTVVAAFTGPQLDIRDALMGLTEEMRRLLEQAKDAGEVRSAVQVDEVMALLTAAAQAAQQGGWSVDLRRRTLAIIFKGLAP</sequence>
<feature type="DNA-binding region" description="H-T-H motif" evidence="4">
    <location>
        <begin position="32"/>
        <end position="51"/>
    </location>
</feature>
<dbReference type="Pfam" id="PF21597">
    <property type="entry name" value="TetR_C_43"/>
    <property type="match status" value="1"/>
</dbReference>
<dbReference type="PROSITE" id="PS50977">
    <property type="entry name" value="HTH_TETR_2"/>
    <property type="match status" value="1"/>
</dbReference>
<protein>
    <submittedName>
        <fullName evidence="6">TetR family transcriptional regulator</fullName>
    </submittedName>
</protein>
<evidence type="ECO:0000256" key="2">
    <source>
        <dbReference type="ARBA" id="ARBA00023125"/>
    </source>
</evidence>
<dbReference type="PRINTS" id="PR00455">
    <property type="entry name" value="HTHTETR"/>
</dbReference>
<dbReference type="GO" id="GO:0003700">
    <property type="term" value="F:DNA-binding transcription factor activity"/>
    <property type="evidence" value="ECO:0007669"/>
    <property type="project" value="TreeGrafter"/>
</dbReference>
<dbReference type="EMBL" id="SLWR01000010">
    <property type="protein sequence ID" value="TCO44625.1"/>
    <property type="molecule type" value="Genomic_DNA"/>
</dbReference>
<evidence type="ECO:0000259" key="5">
    <source>
        <dbReference type="PROSITE" id="PS50977"/>
    </source>
</evidence>
<keyword evidence="7" id="KW-1185">Reference proteome</keyword>
<evidence type="ECO:0000256" key="3">
    <source>
        <dbReference type="ARBA" id="ARBA00023163"/>
    </source>
</evidence>
<evidence type="ECO:0000256" key="1">
    <source>
        <dbReference type="ARBA" id="ARBA00023015"/>
    </source>
</evidence>
<feature type="domain" description="HTH tetR-type" evidence="5">
    <location>
        <begin position="10"/>
        <end position="69"/>
    </location>
</feature>
<evidence type="ECO:0000313" key="6">
    <source>
        <dbReference type="EMBL" id="TCO44625.1"/>
    </source>
</evidence>
<evidence type="ECO:0000313" key="7">
    <source>
        <dbReference type="Proteomes" id="UP000295573"/>
    </source>
</evidence>
<dbReference type="GO" id="GO:0000976">
    <property type="term" value="F:transcription cis-regulatory region binding"/>
    <property type="evidence" value="ECO:0007669"/>
    <property type="project" value="TreeGrafter"/>
</dbReference>
<dbReference type="InterPro" id="IPR001647">
    <property type="entry name" value="HTH_TetR"/>
</dbReference>
<dbReference type="Pfam" id="PF00440">
    <property type="entry name" value="TetR_N"/>
    <property type="match status" value="1"/>
</dbReference>
<accession>A0A4R2IPI4</accession>
<dbReference type="InterPro" id="IPR023772">
    <property type="entry name" value="DNA-bd_HTH_TetR-type_CS"/>
</dbReference>
<dbReference type="PANTHER" id="PTHR30055:SF234">
    <property type="entry name" value="HTH-TYPE TRANSCRIPTIONAL REGULATOR BETI"/>
    <property type="match status" value="1"/>
</dbReference>
<dbReference type="InterPro" id="IPR049445">
    <property type="entry name" value="TetR_SbtR-like_C"/>
</dbReference>